<dbReference type="AlphaFoldDB" id="A0A0J9C3P9"/>
<dbReference type="GO" id="GO:0005886">
    <property type="term" value="C:plasma membrane"/>
    <property type="evidence" value="ECO:0007669"/>
    <property type="project" value="TreeGrafter"/>
</dbReference>
<evidence type="ECO:0000256" key="7">
    <source>
        <dbReference type="ARBA" id="ARBA00023049"/>
    </source>
</evidence>
<dbReference type="Proteomes" id="UP000037392">
    <property type="component" value="Unassembled WGS sequence"/>
</dbReference>
<evidence type="ECO:0000313" key="13">
    <source>
        <dbReference type="Proteomes" id="UP000037392"/>
    </source>
</evidence>
<dbReference type="InterPro" id="IPR000718">
    <property type="entry name" value="Peptidase_M13"/>
</dbReference>
<dbReference type="InterPro" id="IPR042089">
    <property type="entry name" value="Peptidase_M13_dom_2"/>
</dbReference>
<evidence type="ECO:0000256" key="5">
    <source>
        <dbReference type="ARBA" id="ARBA00022801"/>
    </source>
</evidence>
<accession>A0A0J9C3P9</accession>
<evidence type="ECO:0000259" key="10">
    <source>
        <dbReference type="Pfam" id="PF01431"/>
    </source>
</evidence>
<evidence type="ECO:0000256" key="1">
    <source>
        <dbReference type="ARBA" id="ARBA00001947"/>
    </source>
</evidence>
<dbReference type="GO" id="GO:0046872">
    <property type="term" value="F:metal ion binding"/>
    <property type="evidence" value="ECO:0007669"/>
    <property type="project" value="UniProtKB-KW"/>
</dbReference>
<dbReference type="InterPro" id="IPR024079">
    <property type="entry name" value="MetalloPept_cat_dom_sf"/>
</dbReference>
<keyword evidence="7" id="KW-0482">Metalloprotease</keyword>
<feature type="region of interest" description="Disordered" evidence="8">
    <location>
        <begin position="26"/>
        <end position="84"/>
    </location>
</feature>
<dbReference type="GeneID" id="93164193"/>
<dbReference type="InterPro" id="IPR018497">
    <property type="entry name" value="Peptidase_M13_C"/>
</dbReference>
<keyword evidence="6" id="KW-0862">Zinc</keyword>
<keyword evidence="5" id="KW-0378">Hydrolase</keyword>
<dbReference type="Gene3D" id="3.40.390.10">
    <property type="entry name" value="Collagenase (Catalytic Domain)"/>
    <property type="match status" value="1"/>
</dbReference>
<feature type="region of interest" description="Disordered" evidence="8">
    <location>
        <begin position="136"/>
        <end position="160"/>
    </location>
</feature>
<dbReference type="PANTHER" id="PTHR11733">
    <property type="entry name" value="ZINC METALLOPROTEASE FAMILY M13 NEPRILYSIN-RELATED"/>
    <property type="match status" value="1"/>
</dbReference>
<proteinExistence type="inferred from homology"/>
<keyword evidence="3" id="KW-0645">Protease</keyword>
<dbReference type="PANTHER" id="PTHR11733:SF167">
    <property type="entry name" value="FI17812P1-RELATED"/>
    <property type="match status" value="1"/>
</dbReference>
<name>A0A0J9C3P9_9FIRM</name>
<evidence type="ECO:0000259" key="11">
    <source>
        <dbReference type="Pfam" id="PF05649"/>
    </source>
</evidence>
<keyword evidence="4" id="KW-0479">Metal-binding</keyword>
<feature type="compositionally biased region" description="Low complexity" evidence="8">
    <location>
        <begin position="51"/>
        <end position="80"/>
    </location>
</feature>
<comment type="cofactor">
    <cofactor evidence="1">
        <name>Zn(2+)</name>
        <dbReference type="ChEBI" id="CHEBI:29105"/>
    </cofactor>
</comment>
<feature type="signal peptide" evidence="9">
    <location>
        <begin position="1"/>
        <end position="25"/>
    </location>
</feature>
<evidence type="ECO:0000256" key="6">
    <source>
        <dbReference type="ARBA" id="ARBA00022833"/>
    </source>
</evidence>
<dbReference type="PROSITE" id="PS51885">
    <property type="entry name" value="NEPRILYSIN"/>
    <property type="match status" value="1"/>
</dbReference>
<dbReference type="Gene3D" id="1.10.1380.10">
    <property type="entry name" value="Neutral endopeptidase , domain2"/>
    <property type="match status" value="1"/>
</dbReference>
<reference evidence="12 13" key="1">
    <citation type="submission" date="2011-04" db="EMBL/GenBank/DDBJ databases">
        <title>The Genome Sequence of Clostridium citroniae WAL-19142.</title>
        <authorList>
            <consortium name="The Broad Institute Genome Sequencing Platform"/>
            <person name="Earl A."/>
            <person name="Ward D."/>
            <person name="Feldgarden M."/>
            <person name="Gevers D."/>
            <person name="Warren Y.A."/>
            <person name="Tyrrell K.L."/>
            <person name="Citron D.M."/>
            <person name="Goldstein E.J."/>
            <person name="Daigneault M."/>
            <person name="Allen-Vercoe E."/>
            <person name="Young S.K."/>
            <person name="Zeng Q."/>
            <person name="Gargeya S."/>
            <person name="Fitzgerald M."/>
            <person name="Haas B."/>
            <person name="Abouelleil A."/>
            <person name="Alvarado L."/>
            <person name="Arachchi H.M."/>
            <person name="Berlin A."/>
            <person name="Brown A."/>
            <person name="Chapman S.B."/>
            <person name="Chen Z."/>
            <person name="Dunbar C."/>
            <person name="Freedman E."/>
            <person name="Gearin G."/>
            <person name="Gellesch M."/>
            <person name="Goldberg J."/>
            <person name="Griggs A."/>
            <person name="Gujja S."/>
            <person name="Heilman E.R."/>
            <person name="Heiman D."/>
            <person name="Howarth C."/>
            <person name="Larson L."/>
            <person name="Lui A."/>
            <person name="MacDonald P.J."/>
            <person name="Mehta T."/>
            <person name="Montmayeur A."/>
            <person name="Murphy C."/>
            <person name="Neiman D."/>
            <person name="Pearson M."/>
            <person name="Priest M."/>
            <person name="Roberts A."/>
            <person name="Saif S."/>
            <person name="Shea T."/>
            <person name="Shenoy N."/>
            <person name="Sisk P."/>
            <person name="Stolte C."/>
            <person name="Sykes S."/>
            <person name="White J."/>
            <person name="Yandava C."/>
            <person name="Wortman J."/>
            <person name="Nusbaum C."/>
            <person name="Birren B."/>
        </authorList>
    </citation>
    <scope>NUCLEOTIDE SEQUENCE [LARGE SCALE GENOMIC DNA]</scope>
    <source>
        <strain evidence="12 13">WAL-19142</strain>
    </source>
</reference>
<dbReference type="RefSeq" id="WP_048929972.1">
    <property type="nucleotide sequence ID" value="NZ_KQ235878.1"/>
</dbReference>
<dbReference type="CDD" id="cd08662">
    <property type="entry name" value="M13"/>
    <property type="match status" value="1"/>
</dbReference>
<protein>
    <recommendedName>
        <fullName evidence="14">Peptidase M13 C-terminal domain-containing protein</fullName>
    </recommendedName>
</protein>
<evidence type="ECO:0000256" key="9">
    <source>
        <dbReference type="SAM" id="SignalP"/>
    </source>
</evidence>
<feature type="domain" description="Peptidase M13 N-terminal" evidence="11">
    <location>
        <begin position="87"/>
        <end position="486"/>
    </location>
</feature>
<dbReference type="GO" id="GO:0004222">
    <property type="term" value="F:metalloendopeptidase activity"/>
    <property type="evidence" value="ECO:0007669"/>
    <property type="project" value="InterPro"/>
</dbReference>
<dbReference type="PATRIC" id="fig|742734.4.peg.2719"/>
<evidence type="ECO:0000256" key="3">
    <source>
        <dbReference type="ARBA" id="ARBA00022670"/>
    </source>
</evidence>
<dbReference type="InterPro" id="IPR008753">
    <property type="entry name" value="Peptidase_M13_N"/>
</dbReference>
<gene>
    <name evidence="12" type="ORF">HMPREF9470_02537</name>
</gene>
<evidence type="ECO:0008006" key="14">
    <source>
        <dbReference type="Google" id="ProtNLM"/>
    </source>
</evidence>
<dbReference type="SUPFAM" id="SSF55486">
    <property type="entry name" value="Metalloproteases ('zincins'), catalytic domain"/>
    <property type="match status" value="1"/>
</dbReference>
<keyword evidence="9" id="KW-0732">Signal</keyword>
<comment type="caution">
    <text evidence="12">The sequence shown here is derived from an EMBL/GenBank/DDBJ whole genome shotgun (WGS) entry which is preliminary data.</text>
</comment>
<sequence>MKKRKHSSVWTAVALAMALAVISYYPENHGGSGPSRGEKAPDSSPDFPAHDASTPDSSTPDSSAPDSIRASEAAAPPRASTVPSYADDFYSAVNRRTLEEWSIPADQPEMSWFRVSREDSYEKVNKIIQQVSSLEPPLGNTRENAREGALGNSQERPRESRDMYNIRALNLTGLDKEARDRGGYGQAAGAFLKEVDGAGTLDQLLRSCLQFHKDYGYYSLIGIEYEGDSQDSSVKAAYVCPPDKGLTREIWFSEDDSNKKRVEEYIKYLTTLQEINGASHQEAVETVAQVTAMMKDLASSSLTIQEAYDSSKTYNVYTAKDAAAIYSGALPFSLLEDVYGVQQTEKTIIPEPDLCRKLGQYLSEEHLPLLKRYVKTCLYSDLSRIAGTKSLDAAQVYETSANGIEQKKSFDRTVSESVQQFLGYQCGRIYCQNYFDESAKQDVTAMIQKIIRVYDQRLASMDWMSGSTRQEARKKLANLTIKVGYPDQWPQDRYELELTPPDQGGLYIDNILSLKKAEQDFRFETRHDPVDRVEWGMTPQTVNAYYNPGNNEIVFPAAILQAPFYSANGNPVANLGGIGTVIGHEITHAFDTTGSQYDEKGNLRDWWTDEDRQHFKELGQKVIDYYSLMEVNGIPVNGSLSATENIADLGAVSCLTEIAKKEGYDLKELYKAYASVWASKYRDEYLSYIMSNDVHAPGIIRVNGVLSATDGFYTAFDIKEGDGMYRKPEDRPRIW</sequence>
<evidence type="ECO:0000256" key="8">
    <source>
        <dbReference type="SAM" id="MobiDB-lite"/>
    </source>
</evidence>
<dbReference type="Pfam" id="PF05649">
    <property type="entry name" value="Peptidase_M13_N"/>
    <property type="match status" value="1"/>
</dbReference>
<comment type="similarity">
    <text evidence="2">Belongs to the peptidase M13 family.</text>
</comment>
<evidence type="ECO:0000256" key="2">
    <source>
        <dbReference type="ARBA" id="ARBA00007357"/>
    </source>
</evidence>
<dbReference type="PRINTS" id="PR00786">
    <property type="entry name" value="NEPRILYSIN"/>
</dbReference>
<dbReference type="OrthoDB" id="9775677at2"/>
<organism evidence="12 13">
    <name type="scientific">[Clostridium] citroniae WAL-19142</name>
    <dbReference type="NCBI Taxonomy" id="742734"/>
    <lineage>
        <taxon>Bacteria</taxon>
        <taxon>Bacillati</taxon>
        <taxon>Bacillota</taxon>
        <taxon>Clostridia</taxon>
        <taxon>Lachnospirales</taxon>
        <taxon>Lachnospiraceae</taxon>
        <taxon>Enterocloster</taxon>
    </lineage>
</organism>
<dbReference type="EMBL" id="ADLK01000020">
    <property type="protein sequence ID" value="KMW19797.1"/>
    <property type="molecule type" value="Genomic_DNA"/>
</dbReference>
<evidence type="ECO:0000313" key="12">
    <source>
        <dbReference type="EMBL" id="KMW19797.1"/>
    </source>
</evidence>
<feature type="chain" id="PRO_5039141584" description="Peptidase M13 C-terminal domain-containing protein" evidence="9">
    <location>
        <begin position="26"/>
        <end position="735"/>
    </location>
</feature>
<dbReference type="GO" id="GO:0016485">
    <property type="term" value="P:protein processing"/>
    <property type="evidence" value="ECO:0007669"/>
    <property type="project" value="TreeGrafter"/>
</dbReference>
<feature type="domain" description="Peptidase M13 C-terminal" evidence="10">
    <location>
        <begin position="543"/>
        <end position="730"/>
    </location>
</feature>
<evidence type="ECO:0000256" key="4">
    <source>
        <dbReference type="ARBA" id="ARBA00022723"/>
    </source>
</evidence>
<dbReference type="Pfam" id="PF01431">
    <property type="entry name" value="Peptidase_M13"/>
    <property type="match status" value="1"/>
</dbReference>